<organism evidence="7 8">
    <name type="scientific">Spiribacter aquaticus</name>
    <dbReference type="NCBI Taxonomy" id="1935996"/>
    <lineage>
        <taxon>Bacteria</taxon>
        <taxon>Pseudomonadati</taxon>
        <taxon>Pseudomonadota</taxon>
        <taxon>Gammaproteobacteria</taxon>
        <taxon>Chromatiales</taxon>
        <taxon>Ectothiorhodospiraceae</taxon>
        <taxon>Spiribacter</taxon>
    </lineage>
</organism>
<evidence type="ECO:0000313" key="8">
    <source>
        <dbReference type="Proteomes" id="UP000316688"/>
    </source>
</evidence>
<dbReference type="SUPFAM" id="SSF52540">
    <property type="entry name" value="P-loop containing nucleoside triphosphate hydrolases"/>
    <property type="match status" value="1"/>
</dbReference>
<keyword evidence="1" id="KW-0813">Transport</keyword>
<proteinExistence type="predicted"/>
<comment type="function">
    <text evidence="5">Part of the ABC transporter complex HmuTUV involved in hemin import. Responsible for energy coupling to the transport system.</text>
</comment>
<dbReference type="InterPro" id="IPR027417">
    <property type="entry name" value="P-loop_NTPase"/>
</dbReference>
<evidence type="ECO:0000313" key="7">
    <source>
        <dbReference type="EMBL" id="TVO66498.1"/>
    </source>
</evidence>
<keyword evidence="4" id="KW-1278">Translocase</keyword>
<dbReference type="InterPro" id="IPR003439">
    <property type="entry name" value="ABC_transporter-like_ATP-bd"/>
</dbReference>
<dbReference type="InterPro" id="IPR017871">
    <property type="entry name" value="ABC_transporter-like_CS"/>
</dbReference>
<keyword evidence="8" id="KW-1185">Reference proteome</keyword>
<evidence type="ECO:0000259" key="6">
    <source>
        <dbReference type="PROSITE" id="PS50893"/>
    </source>
</evidence>
<dbReference type="PANTHER" id="PTHR42794">
    <property type="entry name" value="HEMIN IMPORT ATP-BINDING PROTEIN HMUV"/>
    <property type="match status" value="1"/>
</dbReference>
<dbReference type="AlphaFoldDB" id="A0A557RN14"/>
<gene>
    <name evidence="7" type="ORF">FPL11_02115</name>
</gene>
<dbReference type="Pfam" id="PF00005">
    <property type="entry name" value="ABC_tran"/>
    <property type="match status" value="1"/>
</dbReference>
<keyword evidence="2" id="KW-0547">Nucleotide-binding</keyword>
<accession>A0A557RN14</accession>
<dbReference type="PROSITE" id="PS50893">
    <property type="entry name" value="ABC_TRANSPORTER_2"/>
    <property type="match status" value="1"/>
</dbReference>
<dbReference type="GO" id="GO:0005524">
    <property type="term" value="F:ATP binding"/>
    <property type="evidence" value="ECO:0007669"/>
    <property type="project" value="UniProtKB-KW"/>
</dbReference>
<comment type="caution">
    <text evidence="7">The sequence shown here is derived from an EMBL/GenBank/DDBJ whole genome shotgun (WGS) entry which is preliminary data.</text>
</comment>
<evidence type="ECO:0000256" key="2">
    <source>
        <dbReference type="ARBA" id="ARBA00022741"/>
    </source>
</evidence>
<dbReference type="Proteomes" id="UP000316688">
    <property type="component" value="Unassembled WGS sequence"/>
</dbReference>
<dbReference type="PROSITE" id="PS00211">
    <property type="entry name" value="ABC_TRANSPORTER_1"/>
    <property type="match status" value="1"/>
</dbReference>
<dbReference type="RefSeq" id="WP_144347029.1">
    <property type="nucleotide sequence ID" value="NZ_VMKP01000001.1"/>
</dbReference>
<reference evidence="7 8" key="1">
    <citation type="submission" date="2019-07" db="EMBL/GenBank/DDBJ databases">
        <title>Reclasification of Spiribacter aquaticus.</title>
        <authorList>
            <person name="Leon M.J."/>
            <person name="Sanchez-Porro C."/>
            <person name="Ventosa A."/>
        </authorList>
    </citation>
    <scope>NUCLEOTIDE SEQUENCE [LARGE SCALE GENOMIC DNA]</scope>
    <source>
        <strain evidence="7 8">SP30</strain>
    </source>
</reference>
<keyword evidence="3 7" id="KW-0067">ATP-binding</keyword>
<dbReference type="Gene3D" id="3.40.50.300">
    <property type="entry name" value="P-loop containing nucleotide triphosphate hydrolases"/>
    <property type="match status" value="1"/>
</dbReference>
<dbReference type="GO" id="GO:0016887">
    <property type="term" value="F:ATP hydrolysis activity"/>
    <property type="evidence" value="ECO:0007669"/>
    <property type="project" value="InterPro"/>
</dbReference>
<feature type="domain" description="ABC transporter" evidence="6">
    <location>
        <begin position="4"/>
        <end position="233"/>
    </location>
</feature>
<dbReference type="InterPro" id="IPR003593">
    <property type="entry name" value="AAA+_ATPase"/>
</dbReference>
<evidence type="ECO:0000256" key="1">
    <source>
        <dbReference type="ARBA" id="ARBA00022448"/>
    </source>
</evidence>
<sequence length="253" mass="26880">MNALTIRDFSVSLGDGPVLEHVNLHIQPGELVGLIGPNGAGKTSLMRAALGLIPATGHCSLAGLDDRSRARTVAWMPQDRSVAWPISVAALVMLGRMPHRMPGQRPSAQDHDQVAAAIRQVGLAGFEQRAVTRLSAGERTRALIARALAQQTPLVMADEPIAGLDPAHQITTMETFSGIAASGRSVLVSMHDLGLAARHCTRLILVGEGRVVADGTPQQVLTADHLARIFHIEAFLHSTDHGPVFQSLRVLGP</sequence>
<evidence type="ECO:0000256" key="5">
    <source>
        <dbReference type="ARBA" id="ARBA00037066"/>
    </source>
</evidence>
<name>A0A557RN14_9GAMM</name>
<dbReference type="SMART" id="SM00382">
    <property type="entry name" value="AAA"/>
    <property type="match status" value="1"/>
</dbReference>
<protein>
    <submittedName>
        <fullName evidence="7">ABC transporter ATP-binding protein</fullName>
    </submittedName>
</protein>
<evidence type="ECO:0000256" key="3">
    <source>
        <dbReference type="ARBA" id="ARBA00022840"/>
    </source>
</evidence>
<dbReference type="PANTHER" id="PTHR42794:SF1">
    <property type="entry name" value="HEMIN IMPORT ATP-BINDING PROTEIN HMUV"/>
    <property type="match status" value="1"/>
</dbReference>
<dbReference type="EMBL" id="VMKP01000001">
    <property type="protein sequence ID" value="TVO66498.1"/>
    <property type="molecule type" value="Genomic_DNA"/>
</dbReference>
<evidence type="ECO:0000256" key="4">
    <source>
        <dbReference type="ARBA" id="ARBA00022967"/>
    </source>
</evidence>